<dbReference type="EMBL" id="CP024955">
    <property type="protein sequence ID" value="ATY85872.1"/>
    <property type="molecule type" value="Genomic_DNA"/>
</dbReference>
<gene>
    <name evidence="9" type="ORF">CVV65_13820</name>
</gene>
<evidence type="ECO:0000256" key="4">
    <source>
        <dbReference type="ARBA" id="ARBA00022982"/>
    </source>
</evidence>
<dbReference type="Pfam" id="PF13442">
    <property type="entry name" value="Cytochrome_CBB3"/>
    <property type="match status" value="1"/>
</dbReference>
<accession>A0A2K8NBR3</accession>
<dbReference type="PROSITE" id="PS51007">
    <property type="entry name" value="CYTC"/>
    <property type="match status" value="1"/>
</dbReference>
<feature type="compositionally biased region" description="Low complexity" evidence="7">
    <location>
        <begin position="50"/>
        <end position="80"/>
    </location>
</feature>
<protein>
    <submittedName>
        <fullName evidence="9">Cytochrome C551</fullName>
    </submittedName>
</protein>
<feature type="domain" description="Cytochrome c" evidence="8">
    <location>
        <begin position="84"/>
        <end position="159"/>
    </location>
</feature>
<dbReference type="GO" id="GO:0005506">
    <property type="term" value="F:iron ion binding"/>
    <property type="evidence" value="ECO:0007669"/>
    <property type="project" value="InterPro"/>
</dbReference>
<dbReference type="AlphaFoldDB" id="A0A2K8NBR3"/>
<dbReference type="GO" id="GO:0009055">
    <property type="term" value="F:electron transfer activity"/>
    <property type="evidence" value="ECO:0007669"/>
    <property type="project" value="InterPro"/>
</dbReference>
<sequence>MAQNVPVFPPGFLLNFCKRLTKGGVYFMKKLLAVLAAGALLVAGCGAASSPSSSGSGSSSASTPNTSSQSGSSSSSSSSSGSGGGSADATALYQQNCQACHGANLEGGVGPALDKVGAKLSEDQIQKQIENGGGTMPGFKSSMKEDDIKALATWLAAKK</sequence>
<dbReference type="PANTHER" id="PTHR37823">
    <property type="entry name" value="CYTOCHROME C-553-LIKE"/>
    <property type="match status" value="1"/>
</dbReference>
<proteinExistence type="predicted"/>
<evidence type="ECO:0000313" key="10">
    <source>
        <dbReference type="Proteomes" id="UP000231932"/>
    </source>
</evidence>
<dbReference type="InterPro" id="IPR051811">
    <property type="entry name" value="Cytochrome_c550/c551-like"/>
</dbReference>
<keyword evidence="3 6" id="KW-0479">Metal-binding</keyword>
<dbReference type="Proteomes" id="UP000231932">
    <property type="component" value="Chromosome"/>
</dbReference>
<dbReference type="InterPro" id="IPR009056">
    <property type="entry name" value="Cyt_c-like_dom"/>
</dbReference>
<dbReference type="GO" id="GO:0020037">
    <property type="term" value="F:heme binding"/>
    <property type="evidence" value="ECO:0007669"/>
    <property type="project" value="InterPro"/>
</dbReference>
<evidence type="ECO:0000256" key="6">
    <source>
        <dbReference type="PROSITE-ProRule" id="PRU00433"/>
    </source>
</evidence>
<evidence type="ECO:0000256" key="7">
    <source>
        <dbReference type="SAM" id="MobiDB-lite"/>
    </source>
</evidence>
<evidence type="ECO:0000256" key="5">
    <source>
        <dbReference type="ARBA" id="ARBA00023004"/>
    </source>
</evidence>
<evidence type="ECO:0000256" key="3">
    <source>
        <dbReference type="ARBA" id="ARBA00022723"/>
    </source>
</evidence>
<evidence type="ECO:0000256" key="1">
    <source>
        <dbReference type="ARBA" id="ARBA00022448"/>
    </source>
</evidence>
<dbReference type="Gene3D" id="1.10.760.10">
    <property type="entry name" value="Cytochrome c-like domain"/>
    <property type="match status" value="1"/>
</dbReference>
<evidence type="ECO:0000313" key="9">
    <source>
        <dbReference type="EMBL" id="ATY85872.1"/>
    </source>
</evidence>
<keyword evidence="4" id="KW-0249">Electron transport</keyword>
<organism evidence="9 10">
    <name type="scientific">Kyrpidia spormannii</name>
    <dbReference type="NCBI Taxonomy" id="2055160"/>
    <lineage>
        <taxon>Bacteria</taxon>
        <taxon>Bacillati</taxon>
        <taxon>Bacillota</taxon>
        <taxon>Bacilli</taxon>
        <taxon>Bacillales</taxon>
        <taxon>Alicyclobacillaceae</taxon>
        <taxon>Kyrpidia</taxon>
    </lineage>
</organism>
<dbReference type="InterPro" id="IPR036909">
    <property type="entry name" value="Cyt_c-like_dom_sf"/>
</dbReference>
<keyword evidence="10" id="KW-1185">Reference proteome</keyword>
<dbReference type="PRINTS" id="PR00605">
    <property type="entry name" value="CYTCHROMECIC"/>
</dbReference>
<dbReference type="PANTHER" id="PTHR37823:SF4">
    <property type="entry name" value="MENAQUINOL-CYTOCHROME C REDUCTASE CYTOCHROME B_C SUBUNIT"/>
    <property type="match status" value="1"/>
</dbReference>
<dbReference type="InterPro" id="IPR008168">
    <property type="entry name" value="Cyt_C_IC"/>
</dbReference>
<feature type="region of interest" description="Disordered" evidence="7">
    <location>
        <begin position="50"/>
        <end position="88"/>
    </location>
</feature>
<keyword evidence="1" id="KW-0813">Transport</keyword>
<dbReference type="SUPFAM" id="SSF46626">
    <property type="entry name" value="Cytochrome c"/>
    <property type="match status" value="1"/>
</dbReference>
<evidence type="ECO:0000256" key="2">
    <source>
        <dbReference type="ARBA" id="ARBA00022617"/>
    </source>
</evidence>
<evidence type="ECO:0000259" key="8">
    <source>
        <dbReference type="PROSITE" id="PS51007"/>
    </source>
</evidence>
<name>A0A2K8NBR3_9BACL</name>
<keyword evidence="5 6" id="KW-0408">Iron</keyword>
<reference evidence="10" key="1">
    <citation type="submission" date="2017-11" db="EMBL/GenBank/DDBJ databases">
        <title>Complete Genome Sequence of Kyrpidia sp. Strain EA-1, a thermophilic, hydrogen-oxidizing Bacterium, isolated from the Azores.</title>
        <authorList>
            <person name="Reiner J.E."/>
            <person name="Lapp C.J."/>
            <person name="Bunk B."/>
            <person name="Gescher J."/>
        </authorList>
    </citation>
    <scope>NUCLEOTIDE SEQUENCE [LARGE SCALE GENOMIC DNA]</scope>
    <source>
        <strain evidence="10">EA-1</strain>
    </source>
</reference>
<dbReference type="KEGG" id="kyr:CVV65_13820"/>
<keyword evidence="2 6" id="KW-0349">Heme</keyword>